<evidence type="ECO:0000256" key="1">
    <source>
        <dbReference type="ARBA" id="ARBA00022448"/>
    </source>
</evidence>
<dbReference type="InterPro" id="IPR007329">
    <property type="entry name" value="FMN-bd"/>
</dbReference>
<keyword evidence="6" id="KW-0997">Cell inner membrane</keyword>
<proteinExistence type="inferred from homology"/>
<dbReference type="PANTHER" id="PTHR36118">
    <property type="entry name" value="ION-TRANSLOCATING OXIDOREDUCTASE COMPLEX SUBUNIT G"/>
    <property type="match status" value="1"/>
</dbReference>
<keyword evidence="5 6" id="KW-0249">Electron transport</keyword>
<dbReference type="InterPro" id="IPR010209">
    <property type="entry name" value="Ion_transpt_RnfG/RsxG"/>
</dbReference>
<dbReference type="HAMAP" id="MF_00479">
    <property type="entry name" value="RsxG_RnfG"/>
    <property type="match status" value="1"/>
</dbReference>
<comment type="caution">
    <text evidence="8">The sequence shown here is derived from an EMBL/GenBank/DDBJ whole genome shotgun (WGS) entry which is preliminary data.</text>
</comment>
<comment type="similarity">
    <text evidence="6">Belongs to the RnfG family.</text>
</comment>
<evidence type="ECO:0000256" key="4">
    <source>
        <dbReference type="ARBA" id="ARBA00022643"/>
    </source>
</evidence>
<sequence length="212" mass="22791">MNALARAMLNNAIGLGLFAAITAGAIGVTQVLTQERIEEQESEARYKALREVIPEDNYTNTLGTNTIELPDNEELGTEAGDEAFLALKDDRVTGVILPVTAPDGYSGDIDLILGITPEGKLTGVRVTQHAETPGLGDAIETSKSDWILDFKGHSLDNPPPDEWHVAPDGGRFDALSGATITSRAVVRAVFRGLVFFEDNQDKFLNETAPKAE</sequence>
<dbReference type="PANTHER" id="PTHR36118:SF1">
    <property type="entry name" value="ION-TRANSLOCATING OXIDOREDUCTASE COMPLEX SUBUNIT G"/>
    <property type="match status" value="1"/>
</dbReference>
<comment type="cofactor">
    <cofactor evidence="6">
        <name>FMN</name>
        <dbReference type="ChEBI" id="CHEBI:58210"/>
    </cofactor>
</comment>
<dbReference type="GO" id="GO:0005886">
    <property type="term" value="C:plasma membrane"/>
    <property type="evidence" value="ECO:0007669"/>
    <property type="project" value="UniProtKB-SubCell"/>
</dbReference>
<keyword evidence="6" id="KW-1278">Translocase</keyword>
<evidence type="ECO:0000256" key="6">
    <source>
        <dbReference type="HAMAP-Rule" id="MF_00479"/>
    </source>
</evidence>
<dbReference type="SMART" id="SM00900">
    <property type="entry name" value="FMN_bind"/>
    <property type="match status" value="1"/>
</dbReference>
<name>A0A4R7JYE0_9GAMM</name>
<dbReference type="Pfam" id="PF04205">
    <property type="entry name" value="FMN_bind"/>
    <property type="match status" value="1"/>
</dbReference>
<keyword evidence="6" id="KW-0812">Transmembrane</keyword>
<evidence type="ECO:0000313" key="8">
    <source>
        <dbReference type="EMBL" id="TDT43086.1"/>
    </source>
</evidence>
<dbReference type="GO" id="GO:0022900">
    <property type="term" value="P:electron transport chain"/>
    <property type="evidence" value="ECO:0007669"/>
    <property type="project" value="UniProtKB-UniRule"/>
</dbReference>
<keyword evidence="6" id="KW-1003">Cell membrane</keyword>
<organism evidence="8 9">
    <name type="scientific">Halospina denitrificans</name>
    <dbReference type="NCBI Taxonomy" id="332522"/>
    <lineage>
        <taxon>Bacteria</taxon>
        <taxon>Pseudomonadati</taxon>
        <taxon>Pseudomonadota</taxon>
        <taxon>Gammaproteobacteria</taxon>
        <taxon>Halospina</taxon>
    </lineage>
</organism>
<feature type="modified residue" description="FMN phosphoryl threonine" evidence="6">
    <location>
        <position position="179"/>
    </location>
</feature>
<gene>
    <name evidence="6" type="primary">rnfG</name>
    <name evidence="8" type="ORF">DES49_0896</name>
</gene>
<keyword evidence="4 6" id="KW-0288">FMN</keyword>
<comment type="subunit">
    <text evidence="6">The complex is composed of six subunits: RnfA, RnfB, RnfC, RnfD, RnfE and RnfG.</text>
</comment>
<accession>A0A4R7JYE0</accession>
<evidence type="ECO:0000259" key="7">
    <source>
        <dbReference type="SMART" id="SM00900"/>
    </source>
</evidence>
<dbReference type="GO" id="GO:0009055">
    <property type="term" value="F:electron transfer activity"/>
    <property type="evidence" value="ECO:0007669"/>
    <property type="project" value="InterPro"/>
</dbReference>
<keyword evidence="3 6" id="KW-0285">Flavoprotein</keyword>
<dbReference type="EC" id="7.-.-.-" evidence="6"/>
<keyword evidence="6" id="KW-0472">Membrane</keyword>
<comment type="function">
    <text evidence="6">Part of a membrane-bound complex that couples electron transfer with translocation of ions across the membrane.</text>
</comment>
<dbReference type="AlphaFoldDB" id="A0A4R7JYE0"/>
<feature type="domain" description="FMN-binding" evidence="7">
    <location>
        <begin position="104"/>
        <end position="196"/>
    </location>
</feature>
<dbReference type="NCBIfam" id="NF002519">
    <property type="entry name" value="PRK01908.1"/>
    <property type="match status" value="1"/>
</dbReference>
<reference evidence="8 9" key="1">
    <citation type="submission" date="2019-03" db="EMBL/GenBank/DDBJ databases">
        <title>Genomic Encyclopedia of Type Strains, Phase IV (KMG-IV): sequencing the most valuable type-strain genomes for metagenomic binning, comparative biology and taxonomic classification.</title>
        <authorList>
            <person name="Goeker M."/>
        </authorList>
    </citation>
    <scope>NUCLEOTIDE SEQUENCE [LARGE SCALE GENOMIC DNA]</scope>
    <source>
        <strain evidence="8 9">DSM 15505</strain>
    </source>
</reference>
<comment type="subcellular location">
    <subcellularLocation>
        <location evidence="6">Cell inner membrane</location>
        <topology evidence="6">Single-pass membrane protein</topology>
    </subcellularLocation>
</comment>
<dbReference type="PIRSF" id="PIRSF006091">
    <property type="entry name" value="E_trnsport_RnfG"/>
    <property type="match status" value="1"/>
</dbReference>
<keyword evidence="2 6" id="KW-0597">Phosphoprotein</keyword>
<dbReference type="EMBL" id="SOAX01000002">
    <property type="protein sequence ID" value="TDT43086.1"/>
    <property type="molecule type" value="Genomic_DNA"/>
</dbReference>
<dbReference type="GO" id="GO:0010181">
    <property type="term" value="F:FMN binding"/>
    <property type="evidence" value="ECO:0007669"/>
    <property type="project" value="InterPro"/>
</dbReference>
<evidence type="ECO:0000256" key="5">
    <source>
        <dbReference type="ARBA" id="ARBA00022982"/>
    </source>
</evidence>
<dbReference type="OrthoDB" id="9784165at2"/>
<evidence type="ECO:0000313" key="9">
    <source>
        <dbReference type="Proteomes" id="UP000295830"/>
    </source>
</evidence>
<keyword evidence="1 6" id="KW-0813">Transport</keyword>
<dbReference type="Proteomes" id="UP000295830">
    <property type="component" value="Unassembled WGS sequence"/>
</dbReference>
<keyword evidence="6" id="KW-1133">Transmembrane helix</keyword>
<keyword evidence="9" id="KW-1185">Reference proteome</keyword>
<protein>
    <recommendedName>
        <fullName evidence="6">Ion-translocating oxidoreductase complex subunit G</fullName>
        <ecNumber evidence="6">7.-.-.-</ecNumber>
    </recommendedName>
    <alternativeName>
        <fullName evidence="6">Rnf electron transport complex subunit G</fullName>
    </alternativeName>
</protein>
<evidence type="ECO:0000256" key="2">
    <source>
        <dbReference type="ARBA" id="ARBA00022553"/>
    </source>
</evidence>
<dbReference type="RefSeq" id="WP_133735180.1">
    <property type="nucleotide sequence ID" value="NZ_SOAX01000002.1"/>
</dbReference>
<dbReference type="NCBIfam" id="TIGR01947">
    <property type="entry name" value="rnfG"/>
    <property type="match status" value="1"/>
</dbReference>
<evidence type="ECO:0000256" key="3">
    <source>
        <dbReference type="ARBA" id="ARBA00022630"/>
    </source>
</evidence>